<dbReference type="RefSeq" id="WP_081560335.1">
    <property type="nucleotide sequence ID" value="NZ_JAMXEQ010000001.1"/>
</dbReference>
<dbReference type="GO" id="GO:0020037">
    <property type="term" value="F:heme binding"/>
    <property type="evidence" value="ECO:0007669"/>
    <property type="project" value="InterPro"/>
</dbReference>
<keyword evidence="3 4" id="KW-0408">Iron</keyword>
<organism evidence="6 7">
    <name type="scientific">Aliarcobacter cryaerophilus</name>
    <dbReference type="NCBI Taxonomy" id="28198"/>
    <lineage>
        <taxon>Bacteria</taxon>
        <taxon>Pseudomonadati</taxon>
        <taxon>Campylobacterota</taxon>
        <taxon>Epsilonproteobacteria</taxon>
        <taxon>Campylobacterales</taxon>
        <taxon>Arcobacteraceae</taxon>
        <taxon>Aliarcobacter</taxon>
    </lineage>
</organism>
<dbReference type="AlphaFoldDB" id="A0A1V9VDE2"/>
<dbReference type="InterPro" id="IPR036249">
    <property type="entry name" value="Thioredoxin-like_sf"/>
</dbReference>
<keyword evidence="2 4" id="KW-0479">Metal-binding</keyword>
<dbReference type="GO" id="GO:0009055">
    <property type="term" value="F:electron transfer activity"/>
    <property type="evidence" value="ECO:0007669"/>
    <property type="project" value="InterPro"/>
</dbReference>
<dbReference type="Pfam" id="PF13098">
    <property type="entry name" value="Thioredoxin_2"/>
    <property type="match status" value="1"/>
</dbReference>
<dbReference type="EMBL" id="LNTC01000011">
    <property type="protein sequence ID" value="OQR42077.1"/>
    <property type="molecule type" value="Genomic_DNA"/>
</dbReference>
<protein>
    <submittedName>
        <fullName evidence="6">Thioredoxin family protein</fullName>
    </submittedName>
</protein>
<accession>A0A1V9VDE2</accession>
<gene>
    <name evidence="6" type="ORF">AS859_01835</name>
</gene>
<dbReference type="Gene3D" id="1.10.760.10">
    <property type="entry name" value="Cytochrome c-like domain"/>
    <property type="match status" value="1"/>
</dbReference>
<dbReference type="SUPFAM" id="SSF52833">
    <property type="entry name" value="Thioredoxin-like"/>
    <property type="match status" value="1"/>
</dbReference>
<sequence>MKIVSILFFFTIALFANFEDGKKVFDAKCSSCHKEYIPMNLLKENFLEKNNTLLNLKAPSANLIVWAMFDSSKKIGDENDKEFQEIEINGYLKSYLENPDRFNSICDDSALGHYENKSSMKGVLSEDDYLNLTTYFMEFKNNIKEEDVYKKPKYSKEEEQNILTKAKNENKKIIVYATSSSCYFCKKMDKEVFTDNEIKQLLEKNYIFIEIDMDKSSLPFDLQKEYKRVTPSFFFVNNNKKLLTQYPGAWKKNDFIDILKENK</sequence>
<dbReference type="GO" id="GO:0046872">
    <property type="term" value="F:metal ion binding"/>
    <property type="evidence" value="ECO:0007669"/>
    <property type="project" value="UniProtKB-KW"/>
</dbReference>
<keyword evidence="1 4" id="KW-0349">Heme</keyword>
<reference evidence="6 7" key="1">
    <citation type="submission" date="2017-04" db="EMBL/GenBank/DDBJ databases">
        <title>Accumulation and expression of multiple antibiotic resistance genes in Arcobacter cryaerophilus that thrives in sewage.</title>
        <authorList>
            <person name="Millar J.A."/>
            <person name="Raghavan R."/>
        </authorList>
    </citation>
    <scope>NUCLEOTIDE SEQUENCE [LARGE SCALE GENOMIC DNA]</scope>
    <source>
        <strain evidence="6 7">AZT-1</strain>
    </source>
</reference>
<dbReference type="InterPro" id="IPR012336">
    <property type="entry name" value="Thioredoxin-like_fold"/>
</dbReference>
<comment type="caution">
    <text evidence="6">The sequence shown here is derived from an EMBL/GenBank/DDBJ whole genome shotgun (WGS) entry which is preliminary data.</text>
</comment>
<evidence type="ECO:0000256" key="4">
    <source>
        <dbReference type="PROSITE-ProRule" id="PRU00433"/>
    </source>
</evidence>
<evidence type="ECO:0000256" key="3">
    <source>
        <dbReference type="ARBA" id="ARBA00023004"/>
    </source>
</evidence>
<name>A0A1V9VDE2_9BACT</name>
<evidence type="ECO:0000313" key="7">
    <source>
        <dbReference type="Proteomes" id="UP000192599"/>
    </source>
</evidence>
<dbReference type="SUPFAM" id="SSF46626">
    <property type="entry name" value="Cytochrome c"/>
    <property type="match status" value="1"/>
</dbReference>
<dbReference type="InterPro" id="IPR036909">
    <property type="entry name" value="Cyt_c-like_dom_sf"/>
</dbReference>
<evidence type="ECO:0000256" key="1">
    <source>
        <dbReference type="ARBA" id="ARBA00022617"/>
    </source>
</evidence>
<evidence type="ECO:0000256" key="2">
    <source>
        <dbReference type="ARBA" id="ARBA00022723"/>
    </source>
</evidence>
<dbReference type="InterPro" id="IPR009056">
    <property type="entry name" value="Cyt_c-like_dom"/>
</dbReference>
<dbReference type="Gene3D" id="3.40.30.10">
    <property type="entry name" value="Glutaredoxin"/>
    <property type="match status" value="1"/>
</dbReference>
<proteinExistence type="predicted"/>
<feature type="domain" description="Cytochrome c" evidence="5">
    <location>
        <begin position="16"/>
        <end position="140"/>
    </location>
</feature>
<dbReference type="PROSITE" id="PS51007">
    <property type="entry name" value="CYTC"/>
    <property type="match status" value="1"/>
</dbReference>
<dbReference type="Proteomes" id="UP000192599">
    <property type="component" value="Unassembled WGS sequence"/>
</dbReference>
<evidence type="ECO:0000313" key="6">
    <source>
        <dbReference type="EMBL" id="OQR42077.1"/>
    </source>
</evidence>
<evidence type="ECO:0000259" key="5">
    <source>
        <dbReference type="PROSITE" id="PS51007"/>
    </source>
</evidence>